<evidence type="ECO:0000313" key="1">
    <source>
        <dbReference type="EMBL" id="KAJ8111716.1"/>
    </source>
</evidence>
<gene>
    <name evidence="1" type="ORF">OPT61_g5750</name>
</gene>
<dbReference type="EMBL" id="JAPHNI010000381">
    <property type="protein sequence ID" value="KAJ8111716.1"/>
    <property type="molecule type" value="Genomic_DNA"/>
</dbReference>
<accession>A0ACC2I952</accession>
<protein>
    <submittedName>
        <fullName evidence="1">Uncharacterized protein</fullName>
    </submittedName>
</protein>
<keyword evidence="2" id="KW-1185">Reference proteome</keyword>
<dbReference type="Proteomes" id="UP001153331">
    <property type="component" value="Unassembled WGS sequence"/>
</dbReference>
<name>A0ACC2I952_9PLEO</name>
<proteinExistence type="predicted"/>
<organism evidence="1 2">
    <name type="scientific">Boeremia exigua</name>
    <dbReference type="NCBI Taxonomy" id="749465"/>
    <lineage>
        <taxon>Eukaryota</taxon>
        <taxon>Fungi</taxon>
        <taxon>Dikarya</taxon>
        <taxon>Ascomycota</taxon>
        <taxon>Pezizomycotina</taxon>
        <taxon>Dothideomycetes</taxon>
        <taxon>Pleosporomycetidae</taxon>
        <taxon>Pleosporales</taxon>
        <taxon>Pleosporineae</taxon>
        <taxon>Didymellaceae</taxon>
        <taxon>Boeremia</taxon>
    </lineage>
</organism>
<sequence length="825" mass="94859">MNDWKTELFADRHQEHIAQLFAKPTRFECAVQELVEHQRLQDLKIPDLDHERKASEVTVTNLLECWKGLHTLLQSYEGILQSRWQKQPQSRKKEILMAAWPDMPETHRPHMAHFFGKCGDLDGLTESDLLPLQFPYINLEDLLKPKALLIFLNSRGRNHPSCFAYSDLELAPLWKIPNEFLTVHGYRYTMSFSQEVDPVSYGSWIEWQDETKALESVVAGRTVHARHGLQIIYLQCKIMQFLKRCVLYISDDIKALEFPLVLPEPEILTDQGMKIERTDIIAREAPYRLPCQLDLPRLQDLIQAQLSQAIDHVWALYEAPDYFATTVEEYREHCLELIPNKGGKMHPDASNYPLYNISAQHIAAESHSQVFVWNQLRQLIDRAQSLMTLHAADISKDKDLPTELHDNLSELRYSLEAVMLNSLGDIDTEFVASPAVRHCYHRVNTGDKSHRVELDKSFNTDNSLGRLLRLMTIMSDKGSRGYFTVHALMDEFERLMETDSQAKGFVTARMTKSFSRVSVLAECLHQLHLFQPWAHKIEHEIQERKIMFAIRHQESMQPWTLIYHYSGKFINKKLYKLCSPHDGKFKYPVQECPTHAKVDRMKAAEDALDAFWRSANVHWMKVNGTTPNALIKHIIGDRKLERTSPWVAPSIPRIPPKALQTAITEPGPFSKEAHDISKQVTGAFKKTVQPSKVKCKTRGVAAFPEDEEPALDLAPAQPRSVQTVLKVNKRSLKVFRVLFYSPDSPNQPGELAWSDLRYAITSVGFRAEKLRSSAWHFTPPASIGNRSIQFHGPHPSNKLPFVLARDCGRRLNIAYKWTIDSFELA</sequence>
<comment type="caution">
    <text evidence="1">The sequence shown here is derived from an EMBL/GenBank/DDBJ whole genome shotgun (WGS) entry which is preliminary data.</text>
</comment>
<reference evidence="1" key="1">
    <citation type="submission" date="2022-11" db="EMBL/GenBank/DDBJ databases">
        <title>Genome Sequence of Boeremia exigua.</title>
        <authorList>
            <person name="Buettner E."/>
        </authorList>
    </citation>
    <scope>NUCLEOTIDE SEQUENCE</scope>
    <source>
        <strain evidence="1">CU02</strain>
    </source>
</reference>
<evidence type="ECO:0000313" key="2">
    <source>
        <dbReference type="Proteomes" id="UP001153331"/>
    </source>
</evidence>